<comment type="PTM">
    <text evidence="8 9">Topaquinone (TPQ) is generated by copper-dependent autoxidation of a specific tyrosyl residue.</text>
</comment>
<dbReference type="GO" id="GO:0008131">
    <property type="term" value="F:primary methylamine oxidase activity"/>
    <property type="evidence" value="ECO:0007669"/>
    <property type="project" value="InterPro"/>
</dbReference>
<dbReference type="InParanoid" id="A0A6I9RHL9"/>
<feature type="modified residue" description="2',4',5'-topaquinone" evidence="8">
    <location>
        <position position="447"/>
    </location>
</feature>
<dbReference type="InterPro" id="IPR016182">
    <property type="entry name" value="Cu_amine_oxidase_N-reg"/>
</dbReference>
<gene>
    <name evidence="14" type="primary">LOC105046503</name>
</gene>
<dbReference type="InterPro" id="IPR036460">
    <property type="entry name" value="Cu_amine_oxidase_C_sf"/>
</dbReference>
<feature type="domain" description="Copper amine oxidase N3-terminal" evidence="12">
    <location>
        <begin position="159"/>
        <end position="256"/>
    </location>
</feature>
<dbReference type="InterPro" id="IPR015800">
    <property type="entry name" value="Cu_amine_oxidase_N2"/>
</dbReference>
<protein>
    <recommendedName>
        <fullName evidence="9">Amine oxidase</fullName>
        <ecNumber evidence="9">1.4.3.-</ecNumber>
    </recommendedName>
</protein>
<dbReference type="InterPro" id="IPR015802">
    <property type="entry name" value="Cu_amine_oxidase_N3"/>
</dbReference>
<dbReference type="InterPro" id="IPR049947">
    <property type="entry name" value="Cu_Am_Ox_Cu-bd"/>
</dbReference>
<dbReference type="FunCoup" id="A0A6I9RHL9">
    <property type="interactions" value="1231"/>
</dbReference>
<accession>A0A6I9RHL9</accession>
<evidence type="ECO:0000256" key="4">
    <source>
        <dbReference type="ARBA" id="ARBA00023002"/>
    </source>
</evidence>
<evidence type="ECO:0000256" key="7">
    <source>
        <dbReference type="PIRSR" id="PIRSR600269-50"/>
    </source>
</evidence>
<dbReference type="PANTHER" id="PTHR10638:SF71">
    <property type="entry name" value="AMINE OXIDASE"/>
    <property type="match status" value="1"/>
</dbReference>
<dbReference type="PROSITE" id="PS01164">
    <property type="entry name" value="COPPER_AMINE_OXID_1"/>
    <property type="match status" value="1"/>
</dbReference>
<feature type="active site" description="Proton acceptor" evidence="7">
    <location>
        <position position="359"/>
    </location>
</feature>
<keyword evidence="3 7" id="KW-0801">TPQ</keyword>
<dbReference type="FunFam" id="3.10.450.40:FF:000005">
    <property type="entry name" value="Amine oxidase"/>
    <property type="match status" value="1"/>
</dbReference>
<feature type="domain" description="Copper amine oxidase N2-terminal" evidence="11">
    <location>
        <begin position="66"/>
        <end position="145"/>
    </location>
</feature>
<dbReference type="KEGG" id="egu:105046503"/>
<dbReference type="OrthoDB" id="5379943at2759"/>
<comment type="similarity">
    <text evidence="1 9">Belongs to the copper/topaquinone oxidase family.</text>
</comment>
<evidence type="ECO:0000256" key="6">
    <source>
        <dbReference type="ARBA" id="ARBA00023157"/>
    </source>
</evidence>
<dbReference type="AlphaFoldDB" id="A0A6I9RHL9"/>
<dbReference type="Pfam" id="PF02728">
    <property type="entry name" value="Cu_amine_oxidN3"/>
    <property type="match status" value="1"/>
</dbReference>
<reference evidence="14" key="1">
    <citation type="submission" date="2025-08" db="UniProtKB">
        <authorList>
            <consortium name="RefSeq"/>
        </authorList>
    </citation>
    <scope>IDENTIFICATION</scope>
</reference>
<dbReference type="Pfam" id="PF01179">
    <property type="entry name" value="Cu_amine_oxid"/>
    <property type="match status" value="1"/>
</dbReference>
<evidence type="ECO:0000256" key="3">
    <source>
        <dbReference type="ARBA" id="ARBA00022772"/>
    </source>
</evidence>
<dbReference type="InterPro" id="IPR015798">
    <property type="entry name" value="Cu_amine_oxidase_C"/>
</dbReference>
<evidence type="ECO:0000259" key="12">
    <source>
        <dbReference type="Pfam" id="PF02728"/>
    </source>
</evidence>
<dbReference type="InterPro" id="IPR049948">
    <property type="entry name" value="Cu_Am_ox_TPQ-bd"/>
</dbReference>
<comment type="cofactor">
    <cofactor evidence="9">
        <name>Cu cation</name>
        <dbReference type="ChEBI" id="CHEBI:23378"/>
    </cofactor>
    <text evidence="9">Contains 1 topaquinone per subunit.</text>
</comment>
<evidence type="ECO:0000259" key="11">
    <source>
        <dbReference type="Pfam" id="PF02727"/>
    </source>
</evidence>
<dbReference type="EC" id="1.4.3.-" evidence="9"/>
<dbReference type="FunFam" id="3.10.450.40:FF:000012">
    <property type="entry name" value="Amine oxidase"/>
    <property type="match status" value="1"/>
</dbReference>
<dbReference type="Pfam" id="PF02727">
    <property type="entry name" value="Cu_amine_oxidN2"/>
    <property type="match status" value="1"/>
</dbReference>
<keyword evidence="6" id="KW-1015">Disulfide bond</keyword>
<dbReference type="GO" id="GO:0009308">
    <property type="term" value="P:amine metabolic process"/>
    <property type="evidence" value="ECO:0007669"/>
    <property type="project" value="UniProtKB-UniRule"/>
</dbReference>
<evidence type="ECO:0000256" key="2">
    <source>
        <dbReference type="ARBA" id="ARBA00022723"/>
    </source>
</evidence>
<feature type="active site" description="Schiff-base intermediate with substrate; via topaquinone" evidence="7">
    <location>
        <position position="447"/>
    </location>
</feature>
<evidence type="ECO:0000313" key="13">
    <source>
        <dbReference type="Proteomes" id="UP000504607"/>
    </source>
</evidence>
<keyword evidence="4 9" id="KW-0560">Oxidoreductase</keyword>
<evidence type="ECO:0000256" key="5">
    <source>
        <dbReference type="ARBA" id="ARBA00023008"/>
    </source>
</evidence>
<sequence length="700" mass="78444">MKSLIWQLLPSQLRHFSEEKRRQAVSIVSNLLSSVPRPPMLPMALPNLPTLLLFLFCLSRSSARYHPLDPLTPSEISTICRTIKSSHLASSKSLAFHYVGLDEPDKPDVLAWQSGRRAALHRRAFVIARADGQTHELYIDISNNNSITSDKIYDGFGYPRVNVEEQAAASALPFNHTPFVESVRKRGLELKEVVCLASTVGWFGEGRQGRRLVNLLCFVTGDTVNLYTRPLEGVTILVDLDAMEIVEYKDRKVVPVPKAAGTDYRASKQEPPFGPQTKPGVVVQPQGKGFTIDGHIVSWSNWVFHLSFDARAGVIISLASVQETENWTHRSVLYRGHVSELFVPYMNPSEEWYYRTFFDAGEYGFGLCASPLEPMMDCPADATFMDACYAGQDGKPVVIPNALCVFERYAGDPSWRHSEFEIPGKVVTEGRADASLVVRMVGTIANYDYVMDWEFKISGSIKLGVQTTGVVQVKATPYAHVDQITEDEHGTLVAENTMGVYHDHYITYYLDLDIDGSNNSFVNSKLKTVRVTDGGTPRKSYWTVVGETAKTEADGRVALGSEPAYQLVVNPNKRTKLGNNVGYRLISNGATATSLLSDDDYPQIRASYTKKQLWVTAYNKSERWAAGLYTDQSRGDDNLAVWSQRNRVIEDRDIVLWYTVGFHHIPCQEDFPLMPTLAGGFELRPYNFFESNPLIKIRPH</sequence>
<name>A0A6I9RHL9_ELAGV</name>
<dbReference type="Proteomes" id="UP000504607">
    <property type="component" value="Chromosome 6"/>
</dbReference>
<proteinExistence type="inferred from homology"/>
<keyword evidence="2 9" id="KW-0479">Metal-binding</keyword>
<dbReference type="GO" id="GO:0048038">
    <property type="term" value="F:quinone binding"/>
    <property type="evidence" value="ECO:0007669"/>
    <property type="project" value="InterPro"/>
</dbReference>
<dbReference type="RefSeq" id="XP_010923394.2">
    <property type="nucleotide sequence ID" value="XM_010925092.3"/>
</dbReference>
<dbReference type="FunFam" id="2.70.98.20:FF:000004">
    <property type="entry name" value="Amine oxidase"/>
    <property type="match status" value="1"/>
</dbReference>
<dbReference type="PROSITE" id="PS01165">
    <property type="entry name" value="COPPER_AMINE_OXID_2"/>
    <property type="match status" value="1"/>
</dbReference>
<dbReference type="SUPFAM" id="SSF49998">
    <property type="entry name" value="Amine oxidase catalytic domain"/>
    <property type="match status" value="1"/>
</dbReference>
<dbReference type="SUPFAM" id="SSF54416">
    <property type="entry name" value="Amine oxidase N-terminal region"/>
    <property type="match status" value="2"/>
</dbReference>
<dbReference type="GO" id="GO:0005507">
    <property type="term" value="F:copper ion binding"/>
    <property type="evidence" value="ECO:0007669"/>
    <property type="project" value="InterPro"/>
</dbReference>
<dbReference type="PANTHER" id="PTHR10638">
    <property type="entry name" value="COPPER AMINE OXIDASE"/>
    <property type="match status" value="1"/>
</dbReference>
<dbReference type="InterPro" id="IPR000269">
    <property type="entry name" value="Cu_amine_oxidase"/>
</dbReference>
<organism evidence="13 14">
    <name type="scientific">Elaeis guineensis var. tenera</name>
    <name type="common">Oil palm</name>
    <dbReference type="NCBI Taxonomy" id="51953"/>
    <lineage>
        <taxon>Eukaryota</taxon>
        <taxon>Viridiplantae</taxon>
        <taxon>Streptophyta</taxon>
        <taxon>Embryophyta</taxon>
        <taxon>Tracheophyta</taxon>
        <taxon>Spermatophyta</taxon>
        <taxon>Magnoliopsida</taxon>
        <taxon>Liliopsida</taxon>
        <taxon>Arecaceae</taxon>
        <taxon>Arecoideae</taxon>
        <taxon>Cocoseae</taxon>
        <taxon>Elaeidinae</taxon>
        <taxon>Elaeis</taxon>
    </lineage>
</organism>
<evidence type="ECO:0000256" key="9">
    <source>
        <dbReference type="RuleBase" id="RU000672"/>
    </source>
</evidence>
<dbReference type="Gene3D" id="3.10.450.40">
    <property type="match status" value="2"/>
</dbReference>
<dbReference type="Gene3D" id="2.70.98.20">
    <property type="entry name" value="Copper amine oxidase, catalytic domain"/>
    <property type="match status" value="1"/>
</dbReference>
<evidence type="ECO:0000256" key="8">
    <source>
        <dbReference type="PIRSR" id="PIRSR600269-51"/>
    </source>
</evidence>
<dbReference type="GeneID" id="105046503"/>
<evidence type="ECO:0000256" key="1">
    <source>
        <dbReference type="ARBA" id="ARBA00007983"/>
    </source>
</evidence>
<evidence type="ECO:0000259" key="10">
    <source>
        <dbReference type="Pfam" id="PF01179"/>
    </source>
</evidence>
<feature type="domain" description="Copper amine oxidase catalytic" evidence="10">
    <location>
        <begin position="282"/>
        <end position="694"/>
    </location>
</feature>
<keyword evidence="13" id="KW-1185">Reference proteome</keyword>
<evidence type="ECO:0000313" key="14">
    <source>
        <dbReference type="RefSeq" id="XP_010923394.2"/>
    </source>
</evidence>
<keyword evidence="5 9" id="KW-0186">Copper</keyword>